<protein>
    <submittedName>
        <fullName evidence="3">Uncharacterized protein</fullName>
    </submittedName>
</protein>
<dbReference type="Proteomes" id="UP001589810">
    <property type="component" value="Unassembled WGS sequence"/>
</dbReference>
<sequence>MSTHDRRPDRRTAEEMLDGAPAAGGHPLNALLAVAAAPARDSELAGEHAAVAAFRAARLTSAAQPRRPLLAKLFSAKLAAVVAVLAVAAGGVATAAVIGYLPGPLGGNSHVAPPSRTGDPGSSAVAPPPTSHPTTTEHENGAAPTSGSPSPSLTGLCNAFTAGAGSDHGKALDNPAFSALITAAGGRDKVDAYCADLLAGKQEKGSATPTTTTTTKEKDHGGQGHGPPSTHPDPGPDHPTGPPTTHPGH</sequence>
<keyword evidence="4" id="KW-1185">Reference proteome</keyword>
<feature type="compositionally biased region" description="Pro residues" evidence="1">
    <location>
        <begin position="229"/>
        <end position="249"/>
    </location>
</feature>
<evidence type="ECO:0000256" key="1">
    <source>
        <dbReference type="SAM" id="MobiDB-lite"/>
    </source>
</evidence>
<evidence type="ECO:0000313" key="3">
    <source>
        <dbReference type="EMBL" id="MFC0548284.1"/>
    </source>
</evidence>
<accession>A0ABV6N6Y7</accession>
<comment type="caution">
    <text evidence="3">The sequence shown here is derived from an EMBL/GenBank/DDBJ whole genome shotgun (WGS) entry which is preliminary data.</text>
</comment>
<reference evidence="3 4" key="1">
    <citation type="submission" date="2024-09" db="EMBL/GenBank/DDBJ databases">
        <authorList>
            <person name="Sun Q."/>
            <person name="Mori K."/>
        </authorList>
    </citation>
    <scope>NUCLEOTIDE SEQUENCE [LARGE SCALE GENOMIC DNA]</scope>
    <source>
        <strain evidence="3 4">TBRC 1432</strain>
    </source>
</reference>
<organism evidence="3 4">
    <name type="scientific">Kutzneria chonburiensis</name>
    <dbReference type="NCBI Taxonomy" id="1483604"/>
    <lineage>
        <taxon>Bacteria</taxon>
        <taxon>Bacillati</taxon>
        <taxon>Actinomycetota</taxon>
        <taxon>Actinomycetes</taxon>
        <taxon>Pseudonocardiales</taxon>
        <taxon>Pseudonocardiaceae</taxon>
        <taxon>Kutzneria</taxon>
    </lineage>
</organism>
<feature type="compositionally biased region" description="Low complexity" evidence="1">
    <location>
        <begin position="141"/>
        <end position="151"/>
    </location>
</feature>
<evidence type="ECO:0000256" key="2">
    <source>
        <dbReference type="SAM" id="Phobius"/>
    </source>
</evidence>
<keyword evidence="2" id="KW-0472">Membrane</keyword>
<dbReference type="EMBL" id="JBHLUD010000015">
    <property type="protein sequence ID" value="MFC0548284.1"/>
    <property type="molecule type" value="Genomic_DNA"/>
</dbReference>
<proteinExistence type="predicted"/>
<feature type="transmembrane region" description="Helical" evidence="2">
    <location>
        <begin position="76"/>
        <end position="101"/>
    </location>
</feature>
<feature type="region of interest" description="Disordered" evidence="1">
    <location>
        <begin position="109"/>
        <end position="151"/>
    </location>
</feature>
<keyword evidence="2" id="KW-0812">Transmembrane</keyword>
<keyword evidence="2" id="KW-1133">Transmembrane helix</keyword>
<dbReference type="RefSeq" id="WP_273937873.1">
    <property type="nucleotide sequence ID" value="NZ_CP097263.1"/>
</dbReference>
<evidence type="ECO:0000313" key="4">
    <source>
        <dbReference type="Proteomes" id="UP001589810"/>
    </source>
</evidence>
<feature type="region of interest" description="Disordered" evidence="1">
    <location>
        <begin position="203"/>
        <end position="249"/>
    </location>
</feature>
<gene>
    <name evidence="3" type="ORF">ACFFH7_42720</name>
</gene>
<name>A0ABV6N6Y7_9PSEU</name>